<sequence length="196" mass="22205">MISVTTTRLSLRRPTATRHTRLLVCLPLFRRLKPLKTVKLVLMLAFLSIAFNGLASPCAFYLFLLHKQCSLPFDVHCHYYTHQAHWSSGLVRKSPDSQDLQEVPPQFKIQDNVTEETTIAAFNEAIRDDLEIEVLRAEPHTFDQAIATAHKQENINVKLGLNTFKGCKLPNPSQNTTSKNLVNLVNLTIATINTQR</sequence>
<dbReference type="AlphaFoldDB" id="A0A5A7QJT2"/>
<accession>A0A5A7QJT2</accession>
<dbReference type="Proteomes" id="UP000325081">
    <property type="component" value="Unassembled WGS sequence"/>
</dbReference>
<keyword evidence="1" id="KW-0812">Transmembrane</keyword>
<comment type="caution">
    <text evidence="2">The sequence shown here is derived from an EMBL/GenBank/DDBJ whole genome shotgun (WGS) entry which is preliminary data.</text>
</comment>
<proteinExistence type="predicted"/>
<keyword evidence="3" id="KW-1185">Reference proteome</keyword>
<feature type="transmembrane region" description="Helical" evidence="1">
    <location>
        <begin position="40"/>
        <end position="64"/>
    </location>
</feature>
<keyword evidence="1" id="KW-0472">Membrane</keyword>
<dbReference type="EMBL" id="BKCP01007183">
    <property type="protein sequence ID" value="GER45625.1"/>
    <property type="molecule type" value="Genomic_DNA"/>
</dbReference>
<gene>
    <name evidence="2" type="ORF">STAS_22610</name>
</gene>
<reference evidence="3" key="1">
    <citation type="journal article" date="2019" name="Curr. Biol.">
        <title>Genome Sequence of Striga asiatica Provides Insight into the Evolution of Plant Parasitism.</title>
        <authorList>
            <person name="Yoshida S."/>
            <person name="Kim S."/>
            <person name="Wafula E.K."/>
            <person name="Tanskanen J."/>
            <person name="Kim Y.M."/>
            <person name="Honaas L."/>
            <person name="Yang Z."/>
            <person name="Spallek T."/>
            <person name="Conn C.E."/>
            <person name="Ichihashi Y."/>
            <person name="Cheong K."/>
            <person name="Cui S."/>
            <person name="Der J.P."/>
            <person name="Gundlach H."/>
            <person name="Jiao Y."/>
            <person name="Hori C."/>
            <person name="Ishida J.K."/>
            <person name="Kasahara H."/>
            <person name="Kiba T."/>
            <person name="Kim M.S."/>
            <person name="Koo N."/>
            <person name="Laohavisit A."/>
            <person name="Lee Y.H."/>
            <person name="Lumba S."/>
            <person name="McCourt P."/>
            <person name="Mortimer J.C."/>
            <person name="Mutuku J.M."/>
            <person name="Nomura T."/>
            <person name="Sasaki-Sekimoto Y."/>
            <person name="Seto Y."/>
            <person name="Wang Y."/>
            <person name="Wakatake T."/>
            <person name="Sakakibara H."/>
            <person name="Demura T."/>
            <person name="Yamaguchi S."/>
            <person name="Yoneyama K."/>
            <person name="Manabe R.I."/>
            <person name="Nelson D.C."/>
            <person name="Schulman A.H."/>
            <person name="Timko M.P."/>
            <person name="dePamphilis C.W."/>
            <person name="Choi D."/>
            <person name="Shirasu K."/>
        </authorList>
    </citation>
    <scope>NUCLEOTIDE SEQUENCE [LARGE SCALE GENOMIC DNA]</scope>
    <source>
        <strain evidence="3">cv. UVA1</strain>
    </source>
</reference>
<organism evidence="2 3">
    <name type="scientific">Striga asiatica</name>
    <name type="common">Asiatic witchweed</name>
    <name type="synonym">Buchnera asiatica</name>
    <dbReference type="NCBI Taxonomy" id="4170"/>
    <lineage>
        <taxon>Eukaryota</taxon>
        <taxon>Viridiplantae</taxon>
        <taxon>Streptophyta</taxon>
        <taxon>Embryophyta</taxon>
        <taxon>Tracheophyta</taxon>
        <taxon>Spermatophyta</taxon>
        <taxon>Magnoliopsida</taxon>
        <taxon>eudicotyledons</taxon>
        <taxon>Gunneridae</taxon>
        <taxon>Pentapetalae</taxon>
        <taxon>asterids</taxon>
        <taxon>lamiids</taxon>
        <taxon>Lamiales</taxon>
        <taxon>Orobanchaceae</taxon>
        <taxon>Buchnereae</taxon>
        <taxon>Striga</taxon>
    </lineage>
</organism>
<name>A0A5A7QJT2_STRAF</name>
<evidence type="ECO:0000313" key="2">
    <source>
        <dbReference type="EMBL" id="GER45625.1"/>
    </source>
</evidence>
<protein>
    <submittedName>
        <fullName evidence="2">Glucans biosynthesis protein G</fullName>
    </submittedName>
</protein>
<keyword evidence="1" id="KW-1133">Transmembrane helix</keyword>
<evidence type="ECO:0000256" key="1">
    <source>
        <dbReference type="SAM" id="Phobius"/>
    </source>
</evidence>
<evidence type="ECO:0000313" key="3">
    <source>
        <dbReference type="Proteomes" id="UP000325081"/>
    </source>
</evidence>